<gene>
    <name evidence="2" type="ORF">ARD30_20020</name>
</gene>
<name>A0A0Q3I2A9_9HYPH</name>
<feature type="domain" description="Autotransporter" evidence="1">
    <location>
        <begin position="609"/>
        <end position="885"/>
    </location>
</feature>
<comment type="caution">
    <text evidence="2">The sequence shown here is derived from an EMBL/GenBank/DDBJ whole genome shotgun (WGS) entry which is preliminary data.</text>
</comment>
<reference evidence="2 3" key="1">
    <citation type="submission" date="2015-10" db="EMBL/GenBank/DDBJ databases">
        <title>Draft genome of Bosea thiooxidans.</title>
        <authorList>
            <person name="Wang X."/>
        </authorList>
    </citation>
    <scope>NUCLEOTIDE SEQUENCE [LARGE SCALE GENOMIC DNA]</scope>
    <source>
        <strain evidence="2 3">CGMCC 9174</strain>
    </source>
</reference>
<dbReference type="InterPro" id="IPR011050">
    <property type="entry name" value="Pectin_lyase_fold/virulence"/>
</dbReference>
<dbReference type="InterPro" id="IPR006315">
    <property type="entry name" value="OM_autotransptr_brl_dom"/>
</dbReference>
<dbReference type="InterPro" id="IPR005546">
    <property type="entry name" value="Autotransporte_beta"/>
</dbReference>
<dbReference type="SUPFAM" id="SSF103515">
    <property type="entry name" value="Autotransporter"/>
    <property type="match status" value="1"/>
</dbReference>
<dbReference type="AlphaFoldDB" id="A0A0Q3I2A9"/>
<dbReference type="InterPro" id="IPR036709">
    <property type="entry name" value="Autotransporte_beta_dom_sf"/>
</dbReference>
<proteinExistence type="predicted"/>
<dbReference type="Proteomes" id="UP000051562">
    <property type="component" value="Unassembled WGS sequence"/>
</dbReference>
<evidence type="ECO:0000313" key="2">
    <source>
        <dbReference type="EMBL" id="KQK29103.1"/>
    </source>
</evidence>
<dbReference type="EMBL" id="LMAR01000053">
    <property type="protein sequence ID" value="KQK29103.1"/>
    <property type="molecule type" value="Genomic_DNA"/>
</dbReference>
<dbReference type="SMART" id="SM00869">
    <property type="entry name" value="Autotransporter"/>
    <property type="match status" value="1"/>
</dbReference>
<dbReference type="Gene3D" id="2.40.128.130">
    <property type="entry name" value="Autotransporter beta-domain"/>
    <property type="match status" value="1"/>
</dbReference>
<keyword evidence="3" id="KW-1185">Reference proteome</keyword>
<dbReference type="Pfam" id="PF03797">
    <property type="entry name" value="Autotransporter"/>
    <property type="match status" value="1"/>
</dbReference>
<sequence length="885" mass="88443">MSAGTEQQLRDAIAAANASTDASSTITLTGNFTVGTTPLPVPTKSITIDTGGFTLNGPPGVNNSGAPQFRNLGGGNITLLGNYAGGTGTAGANSTGGYGLFVLGTGTGPQIVNNGTLTGGNGYAAGGRGGAGARVQTGTFINNGTVQAGDARGVQQGGVGFEISNTSLINSGLIQGGSTTTASGGAGLQAIGGTNSLVNTGTIRGGTGAVASVITTGVLWGTSGFANFDNRGVIEGGNGGYGIWSSSTTASVSIVNSGTVRAGAGQDNAILIGNGVANFLGLELHAGSQIIGNVVASAVGSNDVLKLGGATDASFDVSAIGPAAQYRNFDMLEKTGASTWTVTGSGDFAGATSILAGKLLVNGSLAGSAVMVGSDATLGGSGTVGATTVATGGTIAPGNSIGTLTVNGAFVQAAGSTYQVEVDPGTATSDRIQVNGTATIASGAALSLVNTTGAAYAAGQRYTILTSTGLTGSYGLGEQVLSPFYSLRDAYDANNAYLTVVQTQTAGGVGGTGNEVEVGKGVDSLPSNSPVQSGVYNQASIDAARQALNQLSGEIHASAKTALVEESWLLRNAVNDRLRTAFGSVGSATLNYGYTADLAASARGPMPLPRTDRFAVWGQGYGAWGKTDGDGNAAKLKRSTGGFLIGADAAVFDNLRFGVVAGYSRSDFDVASRFSSGESDNYHLGLYGGGQWGALNLRAGASYSWHDVETRRTVASAFLGSTPRASYDTATAQIFGEAGYRIDLGRVAFEPFAGLAYVNLHNDGFSETGATTALTAQGDDTGVGYSTLGLRASTRFDLHGMDMTLRGGLAWRHAFGDVDPSTTLAFAGSSAFTIAGLPIARDAAMVEAGLDVAVGRSATLGLSYAGQLAEDTQDHAFKGVLSVKF</sequence>
<evidence type="ECO:0000313" key="3">
    <source>
        <dbReference type="Proteomes" id="UP000051562"/>
    </source>
</evidence>
<dbReference type="GO" id="GO:0019867">
    <property type="term" value="C:outer membrane"/>
    <property type="evidence" value="ECO:0007669"/>
    <property type="project" value="InterPro"/>
</dbReference>
<dbReference type="NCBIfam" id="TIGR01414">
    <property type="entry name" value="autotrans_barl"/>
    <property type="match status" value="1"/>
</dbReference>
<evidence type="ECO:0000259" key="1">
    <source>
        <dbReference type="PROSITE" id="PS51208"/>
    </source>
</evidence>
<accession>A0A0Q3I2A9</accession>
<dbReference type="PROSITE" id="PS51208">
    <property type="entry name" value="AUTOTRANSPORTER"/>
    <property type="match status" value="1"/>
</dbReference>
<dbReference type="SUPFAM" id="SSF51126">
    <property type="entry name" value="Pectin lyase-like"/>
    <property type="match status" value="1"/>
</dbReference>
<organism evidence="2 3">
    <name type="scientific">Bosea thiooxidans</name>
    <dbReference type="NCBI Taxonomy" id="53254"/>
    <lineage>
        <taxon>Bacteria</taxon>
        <taxon>Pseudomonadati</taxon>
        <taxon>Pseudomonadota</taxon>
        <taxon>Alphaproteobacteria</taxon>
        <taxon>Hyphomicrobiales</taxon>
        <taxon>Boseaceae</taxon>
        <taxon>Bosea</taxon>
    </lineage>
</organism>
<protein>
    <recommendedName>
        <fullName evidence="1">Autotransporter domain-containing protein</fullName>
    </recommendedName>
</protein>